<proteinExistence type="predicted"/>
<name>A0A5S6R1K1_TRIMR</name>
<organism evidence="1 2">
    <name type="scientific">Trichuris muris</name>
    <name type="common">Mouse whipworm</name>
    <dbReference type="NCBI Taxonomy" id="70415"/>
    <lineage>
        <taxon>Eukaryota</taxon>
        <taxon>Metazoa</taxon>
        <taxon>Ecdysozoa</taxon>
        <taxon>Nematoda</taxon>
        <taxon>Enoplea</taxon>
        <taxon>Dorylaimia</taxon>
        <taxon>Trichinellida</taxon>
        <taxon>Trichuridae</taxon>
        <taxon>Trichuris</taxon>
    </lineage>
</organism>
<evidence type="ECO:0000313" key="2">
    <source>
        <dbReference type="WBParaSite" id="TMUE_3000013179.1"/>
    </source>
</evidence>
<sequence length="201" mass="23221">MIVSLAFVPTTDLNEAIDVLGTVLLRELLPTLYWFEQNYVTAWNRFHSRRAPPFPRSMWSTYEGTLMGIDRTNNFAEAANRRIRSEFGVDHPTLWRFIDGLRKVQAGRDKEYEEYVSGQQPQHKRQKYVRVDNNIRATVRGYDRGNMVEYLQGIEHNFKMDESTHSTSLRATASSHQSVAFRPSSEFVGLKTVNSNSKELG</sequence>
<dbReference type="Proteomes" id="UP000046395">
    <property type="component" value="Unassembled WGS sequence"/>
</dbReference>
<dbReference type="STRING" id="70415.A0A5S6R1K1"/>
<protein>
    <submittedName>
        <fullName evidence="2">MULE transposase domain-containing protein</fullName>
    </submittedName>
</protein>
<keyword evidence="1" id="KW-1185">Reference proteome</keyword>
<dbReference type="AlphaFoldDB" id="A0A5S6R1K1"/>
<dbReference type="WBParaSite" id="TMUE_3000013179.1">
    <property type="protein sequence ID" value="TMUE_3000013179.1"/>
    <property type="gene ID" value="WBGene00285009"/>
</dbReference>
<accession>A0A5S6R1K1</accession>
<reference evidence="2" key="1">
    <citation type="submission" date="2019-12" db="UniProtKB">
        <authorList>
            <consortium name="WormBaseParasite"/>
        </authorList>
    </citation>
    <scope>IDENTIFICATION</scope>
</reference>
<evidence type="ECO:0000313" key="1">
    <source>
        <dbReference type="Proteomes" id="UP000046395"/>
    </source>
</evidence>